<feature type="region of interest" description="Disordered" evidence="1">
    <location>
        <begin position="277"/>
        <end position="307"/>
    </location>
</feature>
<sequence>MSSIRAIRIWIEKAKYAFVCLACWIDDLDSFLWVDDSIGCLVDCWVFNAIQPVLIGLTILATAERVEGGAGLFAGRIFNSKLTTCWPFLSHFSNTQALTLTYSPPLSHSHPHPSLFAVGGVGSAAKLNWSASVIEPSPPSPFSLKDADLGRRKRGFYASSFPPLSRLRFAPTRNPSVPPKVVSDYKTLIKFSTCLCHRSTSTSSPCHQRELHNPEASLSVASMVRARVSVLNDALKSMYNVEKRGKRQVMIRPSSKLKLFCHRFRIGACSSKSPGNIEIGQKCKKNPSVNPSSSKPPHRSPHLTFASHRRDPPVILLPLTLRSHQSQPAVGLDTRGLSVDRVRVEKFSTRG</sequence>
<keyword evidence="3" id="KW-1185">Reference proteome</keyword>
<evidence type="ECO:0000313" key="3">
    <source>
        <dbReference type="Proteomes" id="UP001341840"/>
    </source>
</evidence>
<protein>
    <submittedName>
        <fullName evidence="2">Structural constituent of ribosome</fullName>
    </submittedName>
</protein>
<dbReference type="Proteomes" id="UP001341840">
    <property type="component" value="Unassembled WGS sequence"/>
</dbReference>
<evidence type="ECO:0000256" key="1">
    <source>
        <dbReference type="SAM" id="MobiDB-lite"/>
    </source>
</evidence>
<proteinExistence type="predicted"/>
<name>A0ABU6X357_9FABA</name>
<reference evidence="2 3" key="1">
    <citation type="journal article" date="2023" name="Plants (Basel)">
        <title>Bridging the Gap: Combining Genomics and Transcriptomics Approaches to Understand Stylosanthes scabra, an Orphan Legume from the Brazilian Caatinga.</title>
        <authorList>
            <person name="Ferreira-Neto J.R.C."/>
            <person name="da Silva M.D."/>
            <person name="Binneck E."/>
            <person name="de Melo N.F."/>
            <person name="da Silva R.H."/>
            <person name="de Melo A.L.T.M."/>
            <person name="Pandolfi V."/>
            <person name="Bustamante F.O."/>
            <person name="Brasileiro-Vidal A.C."/>
            <person name="Benko-Iseppon A.M."/>
        </authorList>
    </citation>
    <scope>NUCLEOTIDE SEQUENCE [LARGE SCALE GENOMIC DNA]</scope>
    <source>
        <tissue evidence="2">Leaves</tissue>
    </source>
</reference>
<accession>A0ABU6X357</accession>
<feature type="compositionally biased region" description="Low complexity" evidence="1">
    <location>
        <begin position="286"/>
        <end position="295"/>
    </location>
</feature>
<dbReference type="EMBL" id="JASCZI010211453">
    <property type="protein sequence ID" value="MED6191650.1"/>
    <property type="molecule type" value="Genomic_DNA"/>
</dbReference>
<comment type="caution">
    <text evidence="2">The sequence shown here is derived from an EMBL/GenBank/DDBJ whole genome shotgun (WGS) entry which is preliminary data.</text>
</comment>
<dbReference type="Gene3D" id="3.30.1370.30">
    <property type="match status" value="1"/>
</dbReference>
<gene>
    <name evidence="2" type="primary">rps15a</name>
    <name evidence="2" type="ORF">PIB30_002460</name>
</gene>
<organism evidence="2 3">
    <name type="scientific">Stylosanthes scabra</name>
    <dbReference type="NCBI Taxonomy" id="79078"/>
    <lineage>
        <taxon>Eukaryota</taxon>
        <taxon>Viridiplantae</taxon>
        <taxon>Streptophyta</taxon>
        <taxon>Embryophyta</taxon>
        <taxon>Tracheophyta</taxon>
        <taxon>Spermatophyta</taxon>
        <taxon>Magnoliopsida</taxon>
        <taxon>eudicotyledons</taxon>
        <taxon>Gunneridae</taxon>
        <taxon>Pentapetalae</taxon>
        <taxon>rosids</taxon>
        <taxon>fabids</taxon>
        <taxon>Fabales</taxon>
        <taxon>Fabaceae</taxon>
        <taxon>Papilionoideae</taxon>
        <taxon>50 kb inversion clade</taxon>
        <taxon>dalbergioids sensu lato</taxon>
        <taxon>Dalbergieae</taxon>
        <taxon>Pterocarpus clade</taxon>
        <taxon>Stylosanthes</taxon>
    </lineage>
</organism>
<evidence type="ECO:0000313" key="2">
    <source>
        <dbReference type="EMBL" id="MED6191650.1"/>
    </source>
</evidence>